<organism evidence="6 7">
    <name type="scientific">Pseudomonas prosekii</name>
    <dbReference type="NCBI Taxonomy" id="1148509"/>
    <lineage>
        <taxon>Bacteria</taxon>
        <taxon>Pseudomonadati</taxon>
        <taxon>Pseudomonadota</taxon>
        <taxon>Gammaproteobacteria</taxon>
        <taxon>Pseudomonadales</taxon>
        <taxon>Pseudomonadaceae</taxon>
        <taxon>Pseudomonas</taxon>
    </lineage>
</organism>
<dbReference type="InterPro" id="IPR036388">
    <property type="entry name" value="WH-like_DNA-bd_sf"/>
</dbReference>
<dbReference type="GO" id="GO:0003700">
    <property type="term" value="F:DNA-binding transcription factor activity"/>
    <property type="evidence" value="ECO:0007669"/>
    <property type="project" value="InterPro"/>
</dbReference>
<evidence type="ECO:0000259" key="5">
    <source>
        <dbReference type="PROSITE" id="PS50931"/>
    </source>
</evidence>
<protein>
    <submittedName>
        <fullName evidence="6">DNA-binding transcriptional regulator, LysR family</fullName>
    </submittedName>
</protein>
<keyword evidence="4" id="KW-0804">Transcription</keyword>
<dbReference type="GO" id="GO:0006351">
    <property type="term" value="P:DNA-templated transcription"/>
    <property type="evidence" value="ECO:0007669"/>
    <property type="project" value="TreeGrafter"/>
</dbReference>
<dbReference type="PANTHER" id="PTHR30537">
    <property type="entry name" value="HTH-TYPE TRANSCRIPTIONAL REGULATOR"/>
    <property type="match status" value="1"/>
</dbReference>
<gene>
    <name evidence="6" type="ORF">SAMN05216222_3848</name>
</gene>
<evidence type="ECO:0000256" key="1">
    <source>
        <dbReference type="ARBA" id="ARBA00009437"/>
    </source>
</evidence>
<dbReference type="Pfam" id="PF00126">
    <property type="entry name" value="HTH_1"/>
    <property type="match status" value="1"/>
</dbReference>
<dbReference type="AlphaFoldDB" id="A0A1H1ZDG0"/>
<dbReference type="PANTHER" id="PTHR30537:SF5">
    <property type="entry name" value="HTH-TYPE TRANSCRIPTIONAL ACTIVATOR TTDR-RELATED"/>
    <property type="match status" value="1"/>
</dbReference>
<dbReference type="SUPFAM" id="SSF53850">
    <property type="entry name" value="Periplasmic binding protein-like II"/>
    <property type="match status" value="1"/>
</dbReference>
<keyword evidence="2" id="KW-0805">Transcription regulation</keyword>
<dbReference type="InterPro" id="IPR036390">
    <property type="entry name" value="WH_DNA-bd_sf"/>
</dbReference>
<name>A0A1H1ZDG0_9PSED</name>
<dbReference type="GO" id="GO:0043565">
    <property type="term" value="F:sequence-specific DNA binding"/>
    <property type="evidence" value="ECO:0007669"/>
    <property type="project" value="TreeGrafter"/>
</dbReference>
<comment type="similarity">
    <text evidence="1">Belongs to the LysR transcriptional regulatory family.</text>
</comment>
<accession>A0A1H1ZDG0</accession>
<dbReference type="RefSeq" id="WP_092278316.1">
    <property type="nucleotide sequence ID" value="NZ_LT629762.1"/>
</dbReference>
<dbReference type="Gene3D" id="1.10.10.10">
    <property type="entry name" value="Winged helix-like DNA-binding domain superfamily/Winged helix DNA-binding domain"/>
    <property type="match status" value="1"/>
</dbReference>
<proteinExistence type="inferred from homology"/>
<evidence type="ECO:0000256" key="4">
    <source>
        <dbReference type="ARBA" id="ARBA00023163"/>
    </source>
</evidence>
<dbReference type="InterPro" id="IPR058163">
    <property type="entry name" value="LysR-type_TF_proteobact-type"/>
</dbReference>
<dbReference type="Proteomes" id="UP000198481">
    <property type="component" value="Chromosome I"/>
</dbReference>
<dbReference type="Gene3D" id="3.40.190.290">
    <property type="match status" value="1"/>
</dbReference>
<dbReference type="PROSITE" id="PS50931">
    <property type="entry name" value="HTH_LYSR"/>
    <property type="match status" value="1"/>
</dbReference>
<dbReference type="InterPro" id="IPR005119">
    <property type="entry name" value="LysR_subst-bd"/>
</dbReference>
<sequence>MDRWTEYELFVTITELGSLSKAAEALGLSNAAASRHLAALEDRLGARLIERSTRRLFVTEVGKDFYINSKAALQTMQGATDAVSATKSHPMGVLRITASLSLCLQHILPLLPKFNQQYPDVRLDIVAENRYYDIIDDNIDVALRTRESEPDTSLVVRRLTDTRRMLAASPDYLSRYGSPKHPKALADHQLLLYTYATAPYEMFFQRDEESITISTKASLESNDGQLLRAAALQGLGILAQPTYVIYDDIVAGRLIPVLTDWSLPRLAINLVYTSRLHLPAKTRAFIDFIVKEFQHLD</sequence>
<dbReference type="InterPro" id="IPR000847">
    <property type="entry name" value="LysR_HTH_N"/>
</dbReference>
<dbReference type="STRING" id="1148509.SAMN05216222_3848"/>
<evidence type="ECO:0000256" key="2">
    <source>
        <dbReference type="ARBA" id="ARBA00023015"/>
    </source>
</evidence>
<dbReference type="CDD" id="cd08422">
    <property type="entry name" value="PBP2_CrgA_like"/>
    <property type="match status" value="1"/>
</dbReference>
<evidence type="ECO:0000256" key="3">
    <source>
        <dbReference type="ARBA" id="ARBA00023125"/>
    </source>
</evidence>
<reference evidence="6 7" key="1">
    <citation type="submission" date="2016-10" db="EMBL/GenBank/DDBJ databases">
        <authorList>
            <person name="de Groot N.N."/>
        </authorList>
    </citation>
    <scope>NUCLEOTIDE SEQUENCE [LARGE SCALE GENOMIC DNA]</scope>
    <source>
        <strain evidence="6 7">LMG 26867</strain>
    </source>
</reference>
<dbReference type="Pfam" id="PF03466">
    <property type="entry name" value="LysR_substrate"/>
    <property type="match status" value="1"/>
</dbReference>
<feature type="domain" description="HTH lysR-type" evidence="5">
    <location>
        <begin position="8"/>
        <end position="59"/>
    </location>
</feature>
<evidence type="ECO:0000313" key="7">
    <source>
        <dbReference type="Proteomes" id="UP000198481"/>
    </source>
</evidence>
<dbReference type="EMBL" id="LT629762">
    <property type="protein sequence ID" value="SDT31246.1"/>
    <property type="molecule type" value="Genomic_DNA"/>
</dbReference>
<evidence type="ECO:0000313" key="6">
    <source>
        <dbReference type="EMBL" id="SDT31246.1"/>
    </source>
</evidence>
<keyword evidence="3 6" id="KW-0238">DNA-binding</keyword>
<dbReference type="SUPFAM" id="SSF46785">
    <property type="entry name" value="Winged helix' DNA-binding domain"/>
    <property type="match status" value="1"/>
</dbReference>
<dbReference type="FunFam" id="1.10.10.10:FF:000001">
    <property type="entry name" value="LysR family transcriptional regulator"/>
    <property type="match status" value="1"/>
</dbReference>